<gene>
    <name evidence="4" type="ORF">ODALV1_LOCUS7559</name>
</gene>
<evidence type="ECO:0000256" key="1">
    <source>
        <dbReference type="ARBA" id="ARBA00007692"/>
    </source>
</evidence>
<dbReference type="SUPFAM" id="SSF48371">
    <property type="entry name" value="ARM repeat"/>
    <property type="match status" value="1"/>
</dbReference>
<keyword evidence="5" id="KW-1185">Reference proteome</keyword>
<name>A0ABP1Q9V1_9HEXA</name>
<dbReference type="Proteomes" id="UP001642540">
    <property type="component" value="Unassembled WGS sequence"/>
</dbReference>
<protein>
    <recommendedName>
        <fullName evidence="6">Transcription termination factor 3, mitochondrial</fullName>
    </recommendedName>
</protein>
<dbReference type="InterPro" id="IPR003690">
    <property type="entry name" value="MTERF"/>
</dbReference>
<reference evidence="4 5" key="1">
    <citation type="submission" date="2024-08" db="EMBL/GenBank/DDBJ databases">
        <authorList>
            <person name="Cucini C."/>
            <person name="Frati F."/>
        </authorList>
    </citation>
    <scope>NUCLEOTIDE SEQUENCE [LARGE SCALE GENOMIC DNA]</scope>
</reference>
<comment type="similarity">
    <text evidence="1">Belongs to the mTERF family.</text>
</comment>
<evidence type="ECO:0000256" key="3">
    <source>
        <dbReference type="SAM" id="MobiDB-lite"/>
    </source>
</evidence>
<evidence type="ECO:0000313" key="4">
    <source>
        <dbReference type="EMBL" id="CAL8090117.1"/>
    </source>
</evidence>
<comment type="caution">
    <text evidence="4">The sequence shown here is derived from an EMBL/GenBank/DDBJ whole genome shotgun (WGS) entry which is preliminary data.</text>
</comment>
<evidence type="ECO:0008006" key="6">
    <source>
        <dbReference type="Google" id="ProtNLM"/>
    </source>
</evidence>
<proteinExistence type="inferred from homology"/>
<dbReference type="SMART" id="SM00733">
    <property type="entry name" value="Mterf"/>
    <property type="match status" value="4"/>
</dbReference>
<dbReference type="InterPro" id="IPR016024">
    <property type="entry name" value="ARM-type_fold"/>
</dbReference>
<sequence length="411" mass="47374">MLSSRAFRCASLISSHKTSAVIAVPWFAEHLSFHSHEGSKFDRTRRSLHMATYCCERRRLETPLGIQSLRFSSSQKGSTPNIYGDEEDIDIFQPYQPQNHPESNERKGNKVKVKFSWKNSLVTADAINLLENIYKTHPQLIDFDETTLVQYLQTMSQFGIDVEKAAEMLLIYPRLVSIPTDKIISCVNALRSIGLSEKQRVTVLRRAPQLVDIPAKKIGKQFTFLKTYLTSSESIDIVAKSVETFLEAESTLKKKLEYLIKEMSHETKNIATCKALSFPLKHIKARHEFLIRAGLFKPIPYNKLIKTLEKDYKDRNKQREKYFRPIYVVCFKDEDFLKICTNNLLTINELAAFEELYGKEMEMEDMEEEDDDYEEDDEDDNDIAGQDAISLINSSNSQGFFNDAEAKSSYF</sequence>
<dbReference type="PANTHER" id="PTHR13068:SF112">
    <property type="entry name" value="TRANSCRIPTION TERMINATION FACTOR 3, MITOCHONDRIAL"/>
    <property type="match status" value="1"/>
</dbReference>
<evidence type="ECO:0000256" key="2">
    <source>
        <dbReference type="ARBA" id="ARBA00022946"/>
    </source>
</evidence>
<dbReference type="EMBL" id="CAXLJM020000024">
    <property type="protein sequence ID" value="CAL8090117.1"/>
    <property type="molecule type" value="Genomic_DNA"/>
</dbReference>
<organism evidence="4 5">
    <name type="scientific">Orchesella dallaii</name>
    <dbReference type="NCBI Taxonomy" id="48710"/>
    <lineage>
        <taxon>Eukaryota</taxon>
        <taxon>Metazoa</taxon>
        <taxon>Ecdysozoa</taxon>
        <taxon>Arthropoda</taxon>
        <taxon>Hexapoda</taxon>
        <taxon>Collembola</taxon>
        <taxon>Entomobryomorpha</taxon>
        <taxon>Entomobryoidea</taxon>
        <taxon>Orchesellidae</taxon>
        <taxon>Orchesellinae</taxon>
        <taxon>Orchesella</taxon>
    </lineage>
</organism>
<feature type="compositionally biased region" description="Acidic residues" evidence="3">
    <location>
        <begin position="364"/>
        <end position="382"/>
    </location>
</feature>
<dbReference type="PANTHER" id="PTHR13068">
    <property type="entry name" value="CGI-12 PROTEIN-RELATED"/>
    <property type="match status" value="1"/>
</dbReference>
<dbReference type="Pfam" id="PF02536">
    <property type="entry name" value="mTERF"/>
    <property type="match status" value="1"/>
</dbReference>
<feature type="region of interest" description="Disordered" evidence="3">
    <location>
        <begin position="364"/>
        <end position="385"/>
    </location>
</feature>
<evidence type="ECO:0000313" key="5">
    <source>
        <dbReference type="Proteomes" id="UP001642540"/>
    </source>
</evidence>
<accession>A0ABP1Q9V1</accession>
<keyword evidence="2" id="KW-0809">Transit peptide</keyword>
<dbReference type="Gene3D" id="1.25.70.10">
    <property type="entry name" value="Transcription termination factor 3, mitochondrial"/>
    <property type="match status" value="1"/>
</dbReference>
<dbReference type="InterPro" id="IPR038538">
    <property type="entry name" value="MTERF_sf"/>
</dbReference>